<reference evidence="2 3" key="1">
    <citation type="submission" date="2023-12" db="EMBL/GenBank/DDBJ databases">
        <title>A high-quality genome assembly for Dillenia turbinata (Dilleniales).</title>
        <authorList>
            <person name="Chanderbali A."/>
        </authorList>
    </citation>
    <scope>NUCLEOTIDE SEQUENCE [LARGE SCALE GENOMIC DNA]</scope>
    <source>
        <strain evidence="2">LSX21</strain>
        <tissue evidence="2">Leaf</tissue>
    </source>
</reference>
<dbReference type="Proteomes" id="UP001370490">
    <property type="component" value="Unassembled WGS sequence"/>
</dbReference>
<feature type="compositionally biased region" description="Basic and acidic residues" evidence="1">
    <location>
        <begin position="56"/>
        <end position="74"/>
    </location>
</feature>
<feature type="region of interest" description="Disordered" evidence="1">
    <location>
        <begin position="38"/>
        <end position="74"/>
    </location>
</feature>
<dbReference type="InterPro" id="IPR012870">
    <property type="entry name" value="DUF1666"/>
</dbReference>
<accession>A0AAN8Z446</accession>
<dbReference type="EMBL" id="JBAMMX010000019">
    <property type="protein sequence ID" value="KAK6922020.1"/>
    <property type="molecule type" value="Genomic_DNA"/>
</dbReference>
<organism evidence="2 3">
    <name type="scientific">Dillenia turbinata</name>
    <dbReference type="NCBI Taxonomy" id="194707"/>
    <lineage>
        <taxon>Eukaryota</taxon>
        <taxon>Viridiplantae</taxon>
        <taxon>Streptophyta</taxon>
        <taxon>Embryophyta</taxon>
        <taxon>Tracheophyta</taxon>
        <taxon>Spermatophyta</taxon>
        <taxon>Magnoliopsida</taxon>
        <taxon>eudicotyledons</taxon>
        <taxon>Gunneridae</taxon>
        <taxon>Pentapetalae</taxon>
        <taxon>Dilleniales</taxon>
        <taxon>Dilleniaceae</taxon>
        <taxon>Dillenia</taxon>
    </lineage>
</organism>
<proteinExistence type="predicted"/>
<dbReference type="AlphaFoldDB" id="A0AAN8Z446"/>
<evidence type="ECO:0000313" key="3">
    <source>
        <dbReference type="Proteomes" id="UP001370490"/>
    </source>
</evidence>
<evidence type="ECO:0000313" key="2">
    <source>
        <dbReference type="EMBL" id="KAK6922020.1"/>
    </source>
</evidence>
<comment type="caution">
    <text evidence="2">The sequence shown here is derived from an EMBL/GenBank/DDBJ whole genome shotgun (WGS) entry which is preliminary data.</text>
</comment>
<dbReference type="PANTHER" id="PTHR46741">
    <property type="entry name" value="OS09G0413600 PROTEIN"/>
    <property type="match status" value="1"/>
</dbReference>
<sequence>FQKDENLGKKTCDCCDDHSHQDNQIDWSWFGLPEYEGFNLQQQEENEEEETVNMESKSETSEDANSKNGEKTKDSVFTETAVTATTSKYQFMSPKDFSAFIEGPQVMKFTVQELFVGEIDNSKKNKEISDHSQIILEEESVNQQKTDDSVQGFAKEEGSEKDEDILETHIEKKNTGFTVRELCPDETIDSKIEEINDHSQFNLGEESVGQGKTDESIQNFVREGLSEGTEEDDQICVEVEKSEESIDPMQSCAESAEKFVKEDETEETEKTEDSVQDCIEGEVFGKREEVMEEETCGFEKDNEDDLPNEFFLGSENFLSFRSDSTLSSERFSISSREFESIEGKIFSNYYITRGLEHETGKPIIENKVETAEKSLRFDDDSIPNREADIISDDEEDDIDDEYIEFDPHSRHPKVSDQEIVSNVDHSNSNDQLESESLVNKSTDKRLTSKSLECVPDDDDQSGWDILVEHQDLIKQLKAELKSAKTRRLPTILEELESLKMVEDMKPLKIEIKLDYKDKIEEIHKFYKSYADKMRKLDILNYQTMYAVGFLHLKDSSQLSNKSSTPMIKSLLSQSLSSKSRRVGADPMKYVKDLHRDLETVYIGQLCISWEILHWQYRQAKELLEYTSHGLHRFNQVAGEFQQFQVLLQRFVENEPFQGQPRTQYYVKNRFLLHNICQVPVIQDDDKRGRKAEKDENAISCEILIEHIKESMRAFWEFLRSDKDETNLLLKGFQAPHVDLQNPADSELLQELRAIFEKKDKKLKDLLRSGNCIVKKFQKHQADRLDRKYFFPQVEMGMVSRVLRMSRLTTDQLQWCHQKLNKVVFVDRKVHIEPSFLLFPC</sequence>
<gene>
    <name evidence="2" type="ORF">RJ641_012527</name>
</gene>
<evidence type="ECO:0000256" key="1">
    <source>
        <dbReference type="SAM" id="MobiDB-lite"/>
    </source>
</evidence>
<protein>
    <submittedName>
        <fullName evidence="2">Uncharacterized protein</fullName>
    </submittedName>
</protein>
<keyword evidence="3" id="KW-1185">Reference proteome</keyword>
<feature type="region of interest" description="Disordered" evidence="1">
    <location>
        <begin position="138"/>
        <end position="163"/>
    </location>
</feature>
<dbReference type="Pfam" id="PF07891">
    <property type="entry name" value="DUF1666"/>
    <property type="match status" value="1"/>
</dbReference>
<feature type="non-terminal residue" evidence="2">
    <location>
        <position position="1"/>
    </location>
</feature>
<name>A0AAN8Z446_9MAGN</name>
<dbReference type="PANTHER" id="PTHR46741:SF4">
    <property type="entry name" value="FINGER FYVE DOMAIN PROTEIN, PUTATIVE (DUF1666)-RELATED"/>
    <property type="match status" value="1"/>
</dbReference>